<feature type="transmembrane region" description="Helical" evidence="7">
    <location>
        <begin position="67"/>
        <end position="90"/>
    </location>
</feature>
<dbReference type="InterPro" id="IPR000515">
    <property type="entry name" value="MetI-like"/>
</dbReference>
<evidence type="ECO:0000256" key="5">
    <source>
        <dbReference type="ARBA" id="ARBA00022989"/>
    </source>
</evidence>
<organism evidence="10 11">
    <name type="scientific">Dongia soli</name>
    <dbReference type="NCBI Taxonomy" id="600628"/>
    <lineage>
        <taxon>Bacteria</taxon>
        <taxon>Pseudomonadati</taxon>
        <taxon>Pseudomonadota</taxon>
        <taxon>Alphaproteobacteria</taxon>
        <taxon>Rhodospirillales</taxon>
        <taxon>Dongiaceae</taxon>
        <taxon>Dongia</taxon>
    </lineage>
</organism>
<keyword evidence="2 7" id="KW-0813">Transport</keyword>
<comment type="subcellular location">
    <subcellularLocation>
        <location evidence="1 7">Cell membrane</location>
        <topology evidence="1 7">Multi-pass membrane protein</topology>
    </subcellularLocation>
</comment>
<dbReference type="PANTHER" id="PTHR30183">
    <property type="entry name" value="MOLYBDENUM TRANSPORT SYSTEM PERMEASE PROTEIN MODB"/>
    <property type="match status" value="1"/>
</dbReference>
<keyword evidence="6 7" id="KW-0472">Membrane</keyword>
<evidence type="ECO:0000256" key="3">
    <source>
        <dbReference type="ARBA" id="ARBA00022475"/>
    </source>
</evidence>
<evidence type="ECO:0000256" key="2">
    <source>
        <dbReference type="ARBA" id="ARBA00022448"/>
    </source>
</evidence>
<comment type="similarity">
    <text evidence="7">Belongs to the binding-protein-dependent transport system permease family.</text>
</comment>
<keyword evidence="3" id="KW-1003">Cell membrane</keyword>
<feature type="transmembrane region" description="Helical" evidence="7">
    <location>
        <begin position="200"/>
        <end position="221"/>
    </location>
</feature>
<keyword evidence="11" id="KW-1185">Reference proteome</keyword>
<dbReference type="RefSeq" id="WP_320510166.1">
    <property type="nucleotide sequence ID" value="NZ_JAXCLW010000007.1"/>
</dbReference>
<feature type="transmembrane region" description="Helical" evidence="7">
    <location>
        <begin position="348"/>
        <end position="369"/>
    </location>
</feature>
<accession>A0ABU5EFV2</accession>
<gene>
    <name evidence="10" type="ORF">SMD27_19805</name>
</gene>
<keyword evidence="4 7" id="KW-0812">Transmembrane</keyword>
<evidence type="ECO:0000259" key="9">
    <source>
        <dbReference type="PROSITE" id="PS50928"/>
    </source>
</evidence>
<evidence type="ECO:0000256" key="7">
    <source>
        <dbReference type="RuleBase" id="RU363032"/>
    </source>
</evidence>
<dbReference type="CDD" id="cd06261">
    <property type="entry name" value="TM_PBP2"/>
    <property type="match status" value="2"/>
</dbReference>
<dbReference type="EMBL" id="JAXCLW010000007">
    <property type="protein sequence ID" value="MDY0885098.1"/>
    <property type="molecule type" value="Genomic_DNA"/>
</dbReference>
<dbReference type="Gene3D" id="1.10.3720.10">
    <property type="entry name" value="MetI-like"/>
    <property type="match status" value="2"/>
</dbReference>
<feature type="transmembrane region" description="Helical" evidence="7">
    <location>
        <begin position="381"/>
        <end position="406"/>
    </location>
</feature>
<evidence type="ECO:0000256" key="8">
    <source>
        <dbReference type="SAM" id="MobiDB-lite"/>
    </source>
</evidence>
<feature type="transmembrane region" description="Helical" evidence="7">
    <location>
        <begin position="155"/>
        <end position="174"/>
    </location>
</feature>
<comment type="caution">
    <text evidence="10">The sequence shown here is derived from an EMBL/GenBank/DDBJ whole genome shotgun (WGS) entry which is preliminary data.</text>
</comment>
<feature type="transmembrane region" description="Helical" evidence="7">
    <location>
        <begin position="102"/>
        <end position="122"/>
    </location>
</feature>
<feature type="transmembrane region" description="Helical" evidence="7">
    <location>
        <begin position="25"/>
        <end position="47"/>
    </location>
</feature>
<protein>
    <submittedName>
        <fullName evidence="10">Iron ABC transporter permease</fullName>
    </submittedName>
</protein>
<dbReference type="Proteomes" id="UP001279642">
    <property type="component" value="Unassembled WGS sequence"/>
</dbReference>
<name>A0ABU5EFV2_9PROT</name>
<dbReference type="PROSITE" id="PS50928">
    <property type="entry name" value="ABC_TM1"/>
    <property type="match status" value="2"/>
</dbReference>
<dbReference type="PANTHER" id="PTHR30183:SF2">
    <property type="entry name" value="IRON UTILIZATION PROTEIN"/>
    <property type="match status" value="1"/>
</dbReference>
<evidence type="ECO:0000256" key="1">
    <source>
        <dbReference type="ARBA" id="ARBA00004651"/>
    </source>
</evidence>
<dbReference type="SUPFAM" id="SSF161098">
    <property type="entry name" value="MetI-like"/>
    <property type="match status" value="2"/>
</dbReference>
<proteinExistence type="inferred from homology"/>
<feature type="transmembrane region" description="Helical" evidence="7">
    <location>
        <begin position="254"/>
        <end position="272"/>
    </location>
</feature>
<feature type="region of interest" description="Disordered" evidence="8">
    <location>
        <begin position="559"/>
        <end position="592"/>
    </location>
</feature>
<feature type="domain" description="ABC transmembrane type-1" evidence="9">
    <location>
        <begin position="344"/>
        <end position="554"/>
    </location>
</feature>
<evidence type="ECO:0000313" key="10">
    <source>
        <dbReference type="EMBL" id="MDY0885098.1"/>
    </source>
</evidence>
<feature type="transmembrane region" description="Helical" evidence="7">
    <location>
        <begin position="418"/>
        <end position="438"/>
    </location>
</feature>
<feature type="transmembrane region" description="Helical" evidence="7">
    <location>
        <begin position="487"/>
        <end position="509"/>
    </location>
</feature>
<reference evidence="10 11" key="1">
    <citation type="journal article" date="2016" name="Antonie Van Leeuwenhoek">
        <title>Dongia soli sp. nov., isolated from soil from Dokdo, Korea.</title>
        <authorList>
            <person name="Kim D.U."/>
            <person name="Lee H."/>
            <person name="Kim H."/>
            <person name="Kim S.G."/>
            <person name="Ka J.O."/>
        </authorList>
    </citation>
    <scope>NUCLEOTIDE SEQUENCE [LARGE SCALE GENOMIC DNA]</scope>
    <source>
        <strain evidence="10 11">D78</strain>
    </source>
</reference>
<sequence length="592" mass="64219">MTTFSSDLTTAPRRAFRLLPRWQPWTLSVCLMAIAVAAPIVVVFSHLAKPNGELWHHLATTVLWDYIANSLLLMIGVGIGVVLIGVPAAWMVTLCRFPGRRLFEWSLLLPMAMPAYVVAYTYTGLLDFAGPVQSVLRNMIGDLVPLGWIPEIRNLPGSILILTLVFYPYVYLLARTAFLEQSSCVLEVSRTLGCTPWRSFYRVALPLARPAIVGGVALAMMEALNDFGTVQYFGVDTMATGIFRVWQGLGDADSAAQLAAILLVFVFLLLAIERWSRGRQSFAHTTTRYRPLPRYQLSGWRSAGALVGCSLPILLGFFVPAGMLLGWALNNTEYWMTWGFLGLIRNSFTMAGTAAVLAVLLAMVMAYALRLHASRLSNIAVRIASIGYAVPGTVLAIGVLLPFAALDHGINAWTKAQFGWMPGLILSGTLVAVTYAYLVRFLTGSFNIVETSLGKITRSMDFAARSLGRSPGGTLVQVHLPIMRGGLLTAVMLTFVEILKELSATLVLRPFDFDTLATKTYDLASDERLAEASGPSLAIALVGILPVILLSRAIAKSRPGEGEAEGEAGDHTDAYLPSLADPHLTAPAIAEK</sequence>
<feature type="domain" description="ABC transmembrane type-1" evidence="9">
    <location>
        <begin position="67"/>
        <end position="273"/>
    </location>
</feature>
<evidence type="ECO:0000256" key="4">
    <source>
        <dbReference type="ARBA" id="ARBA00022692"/>
    </source>
</evidence>
<feature type="transmembrane region" description="Helical" evidence="7">
    <location>
        <begin position="529"/>
        <end position="550"/>
    </location>
</feature>
<dbReference type="InterPro" id="IPR035906">
    <property type="entry name" value="MetI-like_sf"/>
</dbReference>
<dbReference type="Pfam" id="PF00528">
    <property type="entry name" value="BPD_transp_1"/>
    <property type="match status" value="2"/>
</dbReference>
<evidence type="ECO:0000313" key="11">
    <source>
        <dbReference type="Proteomes" id="UP001279642"/>
    </source>
</evidence>
<feature type="transmembrane region" description="Helical" evidence="7">
    <location>
        <begin position="303"/>
        <end position="328"/>
    </location>
</feature>
<evidence type="ECO:0000256" key="6">
    <source>
        <dbReference type="ARBA" id="ARBA00023136"/>
    </source>
</evidence>
<keyword evidence="5 7" id="KW-1133">Transmembrane helix</keyword>